<keyword evidence="1" id="KW-0862">Zinc</keyword>
<feature type="compositionally biased region" description="Pro residues" evidence="2">
    <location>
        <begin position="46"/>
        <end position="62"/>
    </location>
</feature>
<organism evidence="4 5">
    <name type="scientific">Littorina saxatilis</name>
    <dbReference type="NCBI Taxonomy" id="31220"/>
    <lineage>
        <taxon>Eukaryota</taxon>
        <taxon>Metazoa</taxon>
        <taxon>Spiralia</taxon>
        <taxon>Lophotrochozoa</taxon>
        <taxon>Mollusca</taxon>
        <taxon>Gastropoda</taxon>
        <taxon>Caenogastropoda</taxon>
        <taxon>Littorinimorpha</taxon>
        <taxon>Littorinoidea</taxon>
        <taxon>Littorinidae</taxon>
        <taxon>Littorina</taxon>
    </lineage>
</organism>
<evidence type="ECO:0000256" key="1">
    <source>
        <dbReference type="PROSITE-ProRule" id="PRU00042"/>
    </source>
</evidence>
<dbReference type="Proteomes" id="UP001374579">
    <property type="component" value="Unassembled WGS sequence"/>
</dbReference>
<keyword evidence="1" id="KW-0479">Metal-binding</keyword>
<gene>
    <name evidence="4" type="ORF">V1264_013650</name>
</gene>
<keyword evidence="5" id="KW-1185">Reference proteome</keyword>
<evidence type="ECO:0000256" key="2">
    <source>
        <dbReference type="SAM" id="MobiDB-lite"/>
    </source>
</evidence>
<dbReference type="GO" id="GO:0008270">
    <property type="term" value="F:zinc ion binding"/>
    <property type="evidence" value="ECO:0007669"/>
    <property type="project" value="UniProtKB-KW"/>
</dbReference>
<dbReference type="Gene3D" id="3.30.160.60">
    <property type="entry name" value="Classic Zinc Finger"/>
    <property type="match status" value="1"/>
</dbReference>
<name>A0AAN9BNM4_9CAEN</name>
<accession>A0AAN9BNM4</accession>
<dbReference type="PROSITE" id="PS00028">
    <property type="entry name" value="ZINC_FINGER_C2H2_1"/>
    <property type="match status" value="1"/>
</dbReference>
<dbReference type="SUPFAM" id="SSF57667">
    <property type="entry name" value="beta-beta-alpha zinc fingers"/>
    <property type="match status" value="1"/>
</dbReference>
<dbReference type="AlphaFoldDB" id="A0AAN9BNM4"/>
<evidence type="ECO:0000259" key="3">
    <source>
        <dbReference type="PROSITE" id="PS50157"/>
    </source>
</evidence>
<feature type="region of interest" description="Disordered" evidence="2">
    <location>
        <begin position="39"/>
        <end position="87"/>
    </location>
</feature>
<evidence type="ECO:0000313" key="4">
    <source>
        <dbReference type="EMBL" id="KAK7109646.1"/>
    </source>
</evidence>
<dbReference type="EMBL" id="JBAMIC010000003">
    <property type="protein sequence ID" value="KAK7109646.1"/>
    <property type="molecule type" value="Genomic_DNA"/>
</dbReference>
<feature type="domain" description="C2H2-type" evidence="3">
    <location>
        <begin position="89"/>
        <end position="117"/>
    </location>
</feature>
<keyword evidence="1" id="KW-0863">Zinc-finger</keyword>
<comment type="caution">
    <text evidence="4">The sequence shown here is derived from an EMBL/GenBank/DDBJ whole genome shotgun (WGS) entry which is preliminary data.</text>
</comment>
<dbReference type="InterPro" id="IPR013087">
    <property type="entry name" value="Znf_C2H2_type"/>
</dbReference>
<dbReference type="InterPro" id="IPR036236">
    <property type="entry name" value="Znf_C2H2_sf"/>
</dbReference>
<dbReference type="SMART" id="SM00355">
    <property type="entry name" value="ZnF_C2H2"/>
    <property type="match status" value="2"/>
</dbReference>
<evidence type="ECO:0000313" key="5">
    <source>
        <dbReference type="Proteomes" id="UP001374579"/>
    </source>
</evidence>
<protein>
    <recommendedName>
        <fullName evidence="3">C2H2-type domain-containing protein</fullName>
    </recommendedName>
</protein>
<proteinExistence type="predicted"/>
<feature type="domain" description="C2H2-type" evidence="3">
    <location>
        <begin position="117"/>
        <end position="146"/>
    </location>
</feature>
<sequence length="172" mass="19249">MTCLSIVRCDMKPDLLPALTAASLRTVLFGRPHFKPPAFGNTALQLPPPPHSTKRVPTPPRFPGRADSGSSVSNRDEGPAARGSSGRRYVCRSCGKVFSYGHSMVRHRRKCEGSPSHRCQFCSKQFHRRDLYREHLASHHHVTEPPRHRLQPVWFSEDRSGPLGACQDDVTS</sequence>
<dbReference type="PROSITE" id="PS50157">
    <property type="entry name" value="ZINC_FINGER_C2H2_2"/>
    <property type="match status" value="2"/>
</dbReference>
<reference evidence="4 5" key="1">
    <citation type="submission" date="2024-02" db="EMBL/GenBank/DDBJ databases">
        <title>Chromosome-scale genome assembly of the rough periwinkle Littorina saxatilis.</title>
        <authorList>
            <person name="De Jode A."/>
            <person name="Faria R."/>
            <person name="Formenti G."/>
            <person name="Sims Y."/>
            <person name="Smith T.P."/>
            <person name="Tracey A."/>
            <person name="Wood J.M.D."/>
            <person name="Zagrodzka Z.B."/>
            <person name="Johannesson K."/>
            <person name="Butlin R.K."/>
            <person name="Leder E.H."/>
        </authorList>
    </citation>
    <scope>NUCLEOTIDE SEQUENCE [LARGE SCALE GENOMIC DNA]</scope>
    <source>
        <strain evidence="4">Snail1</strain>
        <tissue evidence="4">Muscle</tissue>
    </source>
</reference>